<name>A0ABD4A9H4_9BACI</name>
<accession>A0ABD4A9H4</accession>
<dbReference type="EMBL" id="JXLU01000026">
    <property type="protein sequence ID" value="KIO73736.1"/>
    <property type="molecule type" value="Genomic_DNA"/>
</dbReference>
<protein>
    <submittedName>
        <fullName evidence="1">Uncharacterized protein</fullName>
    </submittedName>
</protein>
<evidence type="ECO:0000313" key="1">
    <source>
        <dbReference type="EMBL" id="KIO73736.1"/>
    </source>
</evidence>
<evidence type="ECO:0000313" key="2">
    <source>
        <dbReference type="Proteomes" id="UP000032076"/>
    </source>
</evidence>
<dbReference type="Proteomes" id="UP000032076">
    <property type="component" value="Unassembled WGS sequence"/>
</dbReference>
<reference evidence="1 2" key="1">
    <citation type="submission" date="2015-01" db="EMBL/GenBank/DDBJ databases">
        <title>Draft Genome Sequences of Four Bacillus thermoamylovorans Strains, Isolated From Food Products.</title>
        <authorList>
            <person name="Krawcyk A.O."/>
            <person name="Berendsen E.M."/>
            <person name="Eijlander R.T."/>
            <person name="de Jong A."/>
            <person name="Wells-Bennik M."/>
            <person name="Kuipers O.P."/>
        </authorList>
    </citation>
    <scope>NUCLEOTIDE SEQUENCE [LARGE SCALE GENOMIC DNA]</scope>
    <source>
        <strain evidence="1 2">B4167</strain>
    </source>
</reference>
<proteinExistence type="predicted"/>
<organism evidence="1 2">
    <name type="scientific">Caldibacillus thermoamylovorans</name>
    <dbReference type="NCBI Taxonomy" id="35841"/>
    <lineage>
        <taxon>Bacteria</taxon>
        <taxon>Bacillati</taxon>
        <taxon>Bacillota</taxon>
        <taxon>Bacilli</taxon>
        <taxon>Bacillales</taxon>
        <taxon>Bacillaceae</taxon>
        <taxon>Caldibacillus</taxon>
    </lineage>
</organism>
<gene>
    <name evidence="1" type="ORF">B4167_0307</name>
</gene>
<sequence>MCTLKYVSTRLIILLILIVYDDREILSDINRTYSMKRCKT</sequence>
<comment type="caution">
    <text evidence="1">The sequence shown here is derived from an EMBL/GenBank/DDBJ whole genome shotgun (WGS) entry which is preliminary data.</text>
</comment>
<dbReference type="AlphaFoldDB" id="A0ABD4A9H4"/>